<dbReference type="PANTHER" id="PTHR48043:SF145">
    <property type="entry name" value="FI06409P-RELATED"/>
    <property type="match status" value="1"/>
</dbReference>
<dbReference type="EMBL" id="CAXLJM020000160">
    <property type="protein sequence ID" value="CAL8143997.1"/>
    <property type="molecule type" value="Genomic_DNA"/>
</dbReference>
<feature type="signal peptide" evidence="5">
    <location>
        <begin position="1"/>
        <end position="31"/>
    </location>
</feature>
<dbReference type="CDD" id="cd03784">
    <property type="entry name" value="GT1_Gtf-like"/>
    <property type="match status" value="1"/>
</dbReference>
<keyword evidence="5" id="KW-0732">Signal</keyword>
<evidence type="ECO:0000313" key="6">
    <source>
        <dbReference type="EMBL" id="CAL8143997.1"/>
    </source>
</evidence>
<gene>
    <name evidence="6" type="ORF">ODALV1_LOCUS30032</name>
</gene>
<comment type="catalytic activity">
    <reaction evidence="5">
        <text>glucuronate acceptor + UDP-alpha-D-glucuronate = acceptor beta-D-glucuronoside + UDP + H(+)</text>
        <dbReference type="Rhea" id="RHEA:21032"/>
        <dbReference type="ChEBI" id="CHEBI:15378"/>
        <dbReference type="ChEBI" id="CHEBI:58052"/>
        <dbReference type="ChEBI" id="CHEBI:58223"/>
        <dbReference type="ChEBI" id="CHEBI:132367"/>
        <dbReference type="ChEBI" id="CHEBI:132368"/>
        <dbReference type="EC" id="2.4.1.17"/>
    </reaction>
</comment>
<sequence>MAVSLSSRSTLVGVSVLSMLLLTCTVPTTEGANILFFIGCGGPSHRIAMMPLANGLADEGHNVTFVVQEKPDGNDSKINYYEPKEVSRQLKERRGSGNVLDFYWMRSNGLVIAMWFVIPWFGSMVCEHLHNDPEYIAWIESNKFDLVIIDGLLNECGYGVAHLHKAKIILFSVSSVLPWAVEPSGIPDESSSIPDTMFHFPSEMNFFQRLVSAVIPIVWQMYREYIYLPKLERITKEGLGVEDFPSFAEIERNASLTFVNTHVAQEYPRSLPPNVVPIGGISWVEKRKPLPKKMEDFINRGKEGFVYISFGSFIDFTMFPDEIQQRFINALLKFPNIQFIWKLKKTPENLPDNFYVDKWLPQQDILLHPKIRAFITHSGIGGVNEAIFSSVPLICFPIFAEQDYNAQLVEQKGFGIKLEITDLKEEDLENAILRILGDNK</sequence>
<keyword evidence="7" id="KW-1185">Reference proteome</keyword>
<evidence type="ECO:0000313" key="7">
    <source>
        <dbReference type="Proteomes" id="UP001642540"/>
    </source>
</evidence>
<dbReference type="Gene3D" id="3.40.50.2000">
    <property type="entry name" value="Glycogen Phosphorylase B"/>
    <property type="match status" value="2"/>
</dbReference>
<evidence type="ECO:0000256" key="2">
    <source>
        <dbReference type="ARBA" id="ARBA00022676"/>
    </source>
</evidence>
<comment type="caution">
    <text evidence="6">The sequence shown here is derived from an EMBL/GenBank/DDBJ whole genome shotgun (WGS) entry which is preliminary data.</text>
</comment>
<evidence type="ECO:0000256" key="1">
    <source>
        <dbReference type="ARBA" id="ARBA00009995"/>
    </source>
</evidence>
<dbReference type="PANTHER" id="PTHR48043">
    <property type="entry name" value="EG:EG0003.4 PROTEIN-RELATED"/>
    <property type="match status" value="1"/>
</dbReference>
<name>A0ABP1S668_9HEXA</name>
<keyword evidence="2 4" id="KW-0328">Glycosyltransferase</keyword>
<evidence type="ECO:0000256" key="5">
    <source>
        <dbReference type="RuleBase" id="RU362059"/>
    </source>
</evidence>
<dbReference type="InterPro" id="IPR050271">
    <property type="entry name" value="UDP-glycosyltransferase"/>
</dbReference>
<protein>
    <recommendedName>
        <fullName evidence="5">UDP-glucuronosyltransferase</fullName>
        <ecNumber evidence="5">2.4.1.17</ecNumber>
    </recommendedName>
</protein>
<accession>A0ABP1S668</accession>
<proteinExistence type="inferred from homology"/>
<dbReference type="Pfam" id="PF00201">
    <property type="entry name" value="UDPGT"/>
    <property type="match status" value="1"/>
</dbReference>
<dbReference type="EC" id="2.4.1.17" evidence="5"/>
<evidence type="ECO:0000256" key="4">
    <source>
        <dbReference type="RuleBase" id="RU003718"/>
    </source>
</evidence>
<evidence type="ECO:0000256" key="3">
    <source>
        <dbReference type="ARBA" id="ARBA00022679"/>
    </source>
</evidence>
<comment type="subcellular location">
    <subcellularLocation>
        <location evidence="5">Membrane</location>
        <topology evidence="5">Single-pass membrane protein</topology>
    </subcellularLocation>
</comment>
<dbReference type="InterPro" id="IPR035595">
    <property type="entry name" value="UDP_glycos_trans_CS"/>
</dbReference>
<feature type="chain" id="PRO_5045011340" description="UDP-glucuronosyltransferase" evidence="5">
    <location>
        <begin position="32"/>
        <end position="440"/>
    </location>
</feature>
<reference evidence="6 7" key="1">
    <citation type="submission" date="2024-08" db="EMBL/GenBank/DDBJ databases">
        <authorList>
            <person name="Cucini C."/>
            <person name="Frati F."/>
        </authorList>
    </citation>
    <scope>NUCLEOTIDE SEQUENCE [LARGE SCALE GENOMIC DNA]</scope>
</reference>
<dbReference type="PROSITE" id="PS00375">
    <property type="entry name" value="UDPGT"/>
    <property type="match status" value="1"/>
</dbReference>
<comment type="similarity">
    <text evidence="1 4">Belongs to the UDP-glycosyltransferase family.</text>
</comment>
<dbReference type="InterPro" id="IPR002213">
    <property type="entry name" value="UDP_glucos_trans"/>
</dbReference>
<keyword evidence="3 4" id="KW-0808">Transferase</keyword>
<dbReference type="SUPFAM" id="SSF53756">
    <property type="entry name" value="UDP-Glycosyltransferase/glycogen phosphorylase"/>
    <property type="match status" value="1"/>
</dbReference>
<organism evidence="6 7">
    <name type="scientific">Orchesella dallaii</name>
    <dbReference type="NCBI Taxonomy" id="48710"/>
    <lineage>
        <taxon>Eukaryota</taxon>
        <taxon>Metazoa</taxon>
        <taxon>Ecdysozoa</taxon>
        <taxon>Arthropoda</taxon>
        <taxon>Hexapoda</taxon>
        <taxon>Collembola</taxon>
        <taxon>Entomobryomorpha</taxon>
        <taxon>Entomobryoidea</taxon>
        <taxon>Orchesellidae</taxon>
        <taxon>Orchesellinae</taxon>
        <taxon>Orchesella</taxon>
    </lineage>
</organism>
<dbReference type="Proteomes" id="UP001642540">
    <property type="component" value="Unassembled WGS sequence"/>
</dbReference>